<feature type="compositionally biased region" description="Pro residues" evidence="1">
    <location>
        <begin position="182"/>
        <end position="192"/>
    </location>
</feature>
<feature type="region of interest" description="Disordered" evidence="1">
    <location>
        <begin position="181"/>
        <end position="250"/>
    </location>
</feature>
<dbReference type="AlphaFoldDB" id="A0AAW0CKY7"/>
<comment type="caution">
    <text evidence="2">The sequence shown here is derived from an EMBL/GenBank/DDBJ whole genome shotgun (WGS) entry which is preliminary data.</text>
</comment>
<organism evidence="2 3">
    <name type="scientific">Favolaschia claudopus</name>
    <dbReference type="NCBI Taxonomy" id="2862362"/>
    <lineage>
        <taxon>Eukaryota</taxon>
        <taxon>Fungi</taxon>
        <taxon>Dikarya</taxon>
        <taxon>Basidiomycota</taxon>
        <taxon>Agaricomycotina</taxon>
        <taxon>Agaricomycetes</taxon>
        <taxon>Agaricomycetidae</taxon>
        <taxon>Agaricales</taxon>
        <taxon>Marasmiineae</taxon>
        <taxon>Mycenaceae</taxon>
        <taxon>Favolaschia</taxon>
    </lineage>
</organism>
<reference evidence="2 3" key="1">
    <citation type="journal article" date="2024" name="J Genomics">
        <title>Draft genome sequencing and assembly of Favolaschia claudopus CIRM-BRFM 2984 isolated from oak limbs.</title>
        <authorList>
            <person name="Navarro D."/>
            <person name="Drula E."/>
            <person name="Chaduli D."/>
            <person name="Cazenave R."/>
            <person name="Ahrendt S."/>
            <person name="Wang J."/>
            <person name="Lipzen A."/>
            <person name="Daum C."/>
            <person name="Barry K."/>
            <person name="Grigoriev I.V."/>
            <person name="Favel A."/>
            <person name="Rosso M.N."/>
            <person name="Martin F."/>
        </authorList>
    </citation>
    <scope>NUCLEOTIDE SEQUENCE [LARGE SCALE GENOMIC DNA]</scope>
    <source>
        <strain evidence="2 3">CIRM-BRFM 2984</strain>
    </source>
</reference>
<protein>
    <submittedName>
        <fullName evidence="2">Uncharacterized protein</fullName>
    </submittedName>
</protein>
<proteinExistence type="predicted"/>
<sequence>MFDAFRSPKDFYPGLILWCDLSRYDVASCYRRRSARELRPCLVVDVNLKDGLFEAARFTDVLPTDPWNWAKIDNPPVLTWKLNDAYIWISTPLTIPMVFNDSKLMHPNRDAYYSTDPIATANLHSYWVHRQAYLNSYGYPAAPAAASPVASSVTDHRFTSIYQAPRTNDKYRFAAVEATPMSPTPPYTPPPKYQQQAPIYSNSSPTTMMRQTARHARRNSAAGSDYSVSSSHSHSSSLSSSSSGSSSAMGAVPPYGFTEAHPDYPGLWRNPTTGSIWHASRGGPALH</sequence>
<gene>
    <name evidence="2" type="ORF">R3P38DRAFT_487469</name>
</gene>
<evidence type="ECO:0000256" key="1">
    <source>
        <dbReference type="SAM" id="MobiDB-lite"/>
    </source>
</evidence>
<dbReference type="Proteomes" id="UP001362999">
    <property type="component" value="Unassembled WGS sequence"/>
</dbReference>
<evidence type="ECO:0000313" key="2">
    <source>
        <dbReference type="EMBL" id="KAK7039657.1"/>
    </source>
</evidence>
<evidence type="ECO:0000313" key="3">
    <source>
        <dbReference type="Proteomes" id="UP001362999"/>
    </source>
</evidence>
<feature type="compositionally biased region" description="Polar residues" evidence="1">
    <location>
        <begin position="193"/>
        <end position="210"/>
    </location>
</feature>
<dbReference type="EMBL" id="JAWWNJ010000016">
    <property type="protein sequence ID" value="KAK7039657.1"/>
    <property type="molecule type" value="Genomic_DNA"/>
</dbReference>
<keyword evidence="3" id="KW-1185">Reference proteome</keyword>
<accession>A0AAW0CKY7</accession>
<name>A0AAW0CKY7_9AGAR</name>
<feature type="compositionally biased region" description="Low complexity" evidence="1">
    <location>
        <begin position="220"/>
        <end position="247"/>
    </location>
</feature>